<feature type="region of interest" description="Disordered" evidence="1">
    <location>
        <begin position="1"/>
        <end position="42"/>
    </location>
</feature>
<dbReference type="Proteomes" id="UP000016842">
    <property type="component" value="Unassembled WGS sequence"/>
</dbReference>
<accession>U4V5Y9</accession>
<gene>
    <name evidence="2" type="ORF">Q644_07035</name>
</gene>
<dbReference type="AlphaFoldDB" id="U4V5Y9"/>
<feature type="compositionally biased region" description="Acidic residues" evidence="1">
    <location>
        <begin position="1"/>
        <end position="12"/>
    </location>
</feature>
<feature type="compositionally biased region" description="Basic and acidic residues" evidence="1">
    <location>
        <begin position="27"/>
        <end position="36"/>
    </location>
</feature>
<evidence type="ECO:0000313" key="3">
    <source>
        <dbReference type="Proteomes" id="UP000016842"/>
    </source>
</evidence>
<comment type="caution">
    <text evidence="2">The sequence shown here is derived from an EMBL/GenBank/DDBJ whole genome shotgun (WGS) entry which is preliminary data.</text>
</comment>
<name>U4V5Y9_9HYPH</name>
<sequence length="158" mass="17959">MVDLVQVEEMDDREAPVTTQRYHAAGTRRDHGRGDAPPDFSQDQTCSSVFAEPMSKFATNAWPSHVRSHQRIPIRVFVDRTSFRMRIRAVSMVSMCMLRVVHERMVLIRKNWQEMCPLNRLISIEIATRFRTCIRLNPATAPPIASAGGRPPVAVMAI</sequence>
<evidence type="ECO:0000256" key="1">
    <source>
        <dbReference type="SAM" id="MobiDB-lite"/>
    </source>
</evidence>
<reference evidence="2 3" key="1">
    <citation type="journal article" date="2014" name="FEMS Microbiol. Lett.">
        <title>Genome sequencing analysis reveals virulence-related gene content of Ochrobactrum intermedium strain 229E, a urease-positive strain isolated from the human gastric niche.</title>
        <authorList>
            <person name="Kulkarni G.J."/>
            <person name="Shetty S."/>
            <person name="Dharne M.S."/>
            <person name="Shouche Y.S."/>
        </authorList>
    </citation>
    <scope>NUCLEOTIDE SEQUENCE [LARGE SCALE GENOMIC DNA]</scope>
    <source>
        <strain evidence="2 3">229E</strain>
    </source>
</reference>
<dbReference type="EMBL" id="ASXJ01000343">
    <property type="protein sequence ID" value="ERM00094.1"/>
    <property type="molecule type" value="Genomic_DNA"/>
</dbReference>
<proteinExistence type="predicted"/>
<organism evidence="2 3">
    <name type="scientific">Brucella intermedia 229E</name>
    <dbReference type="NCBI Taxonomy" id="1337887"/>
    <lineage>
        <taxon>Bacteria</taxon>
        <taxon>Pseudomonadati</taxon>
        <taxon>Pseudomonadota</taxon>
        <taxon>Alphaproteobacteria</taxon>
        <taxon>Hyphomicrobiales</taxon>
        <taxon>Brucellaceae</taxon>
        <taxon>Brucella/Ochrobactrum group</taxon>
        <taxon>Brucella</taxon>
    </lineage>
</organism>
<protein>
    <submittedName>
        <fullName evidence="2">Uncharacterized protein</fullName>
    </submittedName>
</protein>
<evidence type="ECO:0000313" key="2">
    <source>
        <dbReference type="EMBL" id="ERM00094.1"/>
    </source>
</evidence>